<dbReference type="KEGG" id="tng:GSTEN00025816G001"/>
<gene>
    <name evidence="1" type="ORF">GSTENG00025816001</name>
</gene>
<dbReference type="AlphaFoldDB" id="Q4S0Y0"/>
<dbReference type="EMBL" id="CAAE01014773">
    <property type="protein sequence ID" value="CAG05702.1"/>
    <property type="molecule type" value="Genomic_DNA"/>
</dbReference>
<sequence>MARTQPAVTGPYLRRHGVFLRDGQAAGCPFTHRLVQIDTNIRGRETAFEAFSRSW</sequence>
<organism evidence="1">
    <name type="scientific">Tetraodon nigroviridis</name>
    <name type="common">Spotted green pufferfish</name>
    <name type="synonym">Chelonodon nigroviridis</name>
    <dbReference type="NCBI Taxonomy" id="99883"/>
    <lineage>
        <taxon>Eukaryota</taxon>
        <taxon>Metazoa</taxon>
        <taxon>Chordata</taxon>
        <taxon>Craniata</taxon>
        <taxon>Vertebrata</taxon>
        <taxon>Euteleostomi</taxon>
        <taxon>Actinopterygii</taxon>
        <taxon>Neopterygii</taxon>
        <taxon>Teleostei</taxon>
        <taxon>Neoteleostei</taxon>
        <taxon>Acanthomorphata</taxon>
        <taxon>Eupercaria</taxon>
        <taxon>Tetraodontiformes</taxon>
        <taxon>Tetradontoidea</taxon>
        <taxon>Tetraodontidae</taxon>
        <taxon>Tetraodon</taxon>
    </lineage>
</organism>
<comment type="caution">
    <text evidence="1">The sequence shown here is derived from an EMBL/GenBank/DDBJ whole genome shotgun (WGS) entry which is preliminary data.</text>
</comment>
<name>Q4S0Y0_TETNG</name>
<proteinExistence type="predicted"/>
<reference evidence="1" key="1">
    <citation type="journal article" date="2004" name="Nature">
        <title>Genome duplication in the teleost fish Tetraodon nigroviridis reveals the early vertebrate proto-karyotype.</title>
        <authorList>
            <person name="Jaillon O."/>
            <person name="Aury J.-M."/>
            <person name="Brunet F."/>
            <person name="Petit J.-L."/>
            <person name="Stange-Thomann N."/>
            <person name="Mauceli E."/>
            <person name="Bouneau L."/>
            <person name="Fischer C."/>
            <person name="Ozouf-Costaz C."/>
            <person name="Bernot A."/>
            <person name="Nicaud S."/>
            <person name="Jaffe D."/>
            <person name="Fisher S."/>
            <person name="Lutfalla G."/>
            <person name="Dossat C."/>
            <person name="Segurens B."/>
            <person name="Dasilva C."/>
            <person name="Salanoubat M."/>
            <person name="Levy M."/>
            <person name="Boudet N."/>
            <person name="Castellano S."/>
            <person name="Anthouard V."/>
            <person name="Jubin C."/>
            <person name="Castelli V."/>
            <person name="Katinka M."/>
            <person name="Vacherie B."/>
            <person name="Biemont C."/>
            <person name="Skalli Z."/>
            <person name="Cattolico L."/>
            <person name="Poulain J."/>
            <person name="De Berardinis V."/>
            <person name="Cruaud C."/>
            <person name="Duprat S."/>
            <person name="Brottier P."/>
            <person name="Coutanceau J.-P."/>
            <person name="Gouzy J."/>
            <person name="Parra G."/>
            <person name="Lardier G."/>
            <person name="Chapple C."/>
            <person name="McKernan K.J."/>
            <person name="McEwan P."/>
            <person name="Bosak S."/>
            <person name="Kellis M."/>
            <person name="Volff J.-N."/>
            <person name="Guigo R."/>
            <person name="Zody M.C."/>
            <person name="Mesirov J."/>
            <person name="Lindblad-Toh K."/>
            <person name="Birren B."/>
            <person name="Nusbaum C."/>
            <person name="Kahn D."/>
            <person name="Robinson-Rechavi M."/>
            <person name="Laudet V."/>
            <person name="Schachter V."/>
            <person name="Quetier F."/>
            <person name="Saurin W."/>
            <person name="Scarpelli C."/>
            <person name="Wincker P."/>
            <person name="Lander E.S."/>
            <person name="Weissenbach J."/>
            <person name="Roest Crollius H."/>
        </authorList>
    </citation>
    <scope>NUCLEOTIDE SEQUENCE [LARGE SCALE GENOMIC DNA]</scope>
</reference>
<reference evidence="1" key="2">
    <citation type="submission" date="2004-02" db="EMBL/GenBank/DDBJ databases">
        <authorList>
            <consortium name="Genoscope"/>
            <consortium name="Whitehead Institute Centre for Genome Research"/>
        </authorList>
    </citation>
    <scope>NUCLEOTIDE SEQUENCE</scope>
</reference>
<protein>
    <submittedName>
        <fullName evidence="1">(spotted green pufferfish) hypothetical protein</fullName>
    </submittedName>
</protein>
<accession>Q4S0Y0</accession>
<evidence type="ECO:0000313" key="1">
    <source>
        <dbReference type="EMBL" id="CAG05702.1"/>
    </source>
</evidence>